<dbReference type="SUPFAM" id="SSF69593">
    <property type="entry name" value="Glycerol-3-phosphate (1)-acyltransferase"/>
    <property type="match status" value="1"/>
</dbReference>
<sequence>MGLLSSLQRSSIVHLMLAITFFTSGLIINFFQCILYFGLRPFSKYLYRKINYYLCYSFYSELVYMAEWWSGTDIVLYIDKKEFDKYYGKEHGYLLMNHSYEVDWLMGWVVCDRMNLLGNCKAYAKKSIQYIPTLGWAWKFAESIFLERNWNRDKNVIGCQIKELTEYPDPMWLLLYAEGTRFTAKKLEASQKFAKEKGLPILKYHLTPRTKGFTASIPHMREKIPALYNIQIAFKESDPIKPTMTNLLLGKKVEAHMYIQRIPITEVPEGEEAAAEWLHKIYQEKDRMAESFHETGDFFTNSGVPKVDSFKLKRRYYSLINTLFWAMVVLVPMLYYLVQLFLSGSTVYFSIGASIILFFYLLMYKTIGMSEISKSSSYGAVDAKKVK</sequence>
<dbReference type="SMART" id="SM00563">
    <property type="entry name" value="PlsC"/>
    <property type="match status" value="1"/>
</dbReference>
<evidence type="ECO:0000256" key="3">
    <source>
        <dbReference type="ARBA" id="ARBA00023315"/>
    </source>
</evidence>
<keyword evidence="4" id="KW-0472">Membrane</keyword>
<dbReference type="PANTHER" id="PTHR10983">
    <property type="entry name" value="1-ACYLGLYCEROL-3-PHOSPHATE ACYLTRANSFERASE-RELATED"/>
    <property type="match status" value="1"/>
</dbReference>
<dbReference type="EMBL" id="JAIFRP010004408">
    <property type="protein sequence ID" value="KAK2575965.1"/>
    <property type="molecule type" value="Genomic_DNA"/>
</dbReference>
<keyword evidence="3" id="KW-0012">Acyltransferase</keyword>
<feature type="domain" description="Phospholipid/glycerol acyltransferase" evidence="5">
    <location>
        <begin position="92"/>
        <end position="214"/>
    </location>
</feature>
<evidence type="ECO:0000256" key="4">
    <source>
        <dbReference type="SAM" id="Phobius"/>
    </source>
</evidence>
<feature type="transmembrane region" description="Helical" evidence="4">
    <location>
        <begin position="12"/>
        <end position="39"/>
    </location>
</feature>
<dbReference type="AlphaFoldDB" id="A0AAD9RAN3"/>
<dbReference type="InterPro" id="IPR032098">
    <property type="entry name" value="Acyltransf_C"/>
</dbReference>
<feature type="transmembrane region" description="Helical" evidence="4">
    <location>
        <begin position="347"/>
        <end position="364"/>
    </location>
</feature>
<protein>
    <recommendedName>
        <fullName evidence="5">Phospholipid/glycerol acyltransferase domain-containing protein</fullName>
    </recommendedName>
</protein>
<keyword evidence="7" id="KW-1185">Reference proteome</keyword>
<keyword evidence="4" id="KW-1133">Transmembrane helix</keyword>
<evidence type="ECO:0000256" key="1">
    <source>
        <dbReference type="ARBA" id="ARBA00008655"/>
    </source>
</evidence>
<keyword evidence="4" id="KW-0812">Transmembrane</keyword>
<feature type="transmembrane region" description="Helical" evidence="4">
    <location>
        <begin position="316"/>
        <end position="335"/>
    </location>
</feature>
<proteinExistence type="inferred from homology"/>
<dbReference type="InterPro" id="IPR002123">
    <property type="entry name" value="Plipid/glycerol_acylTrfase"/>
</dbReference>
<evidence type="ECO:0000313" key="6">
    <source>
        <dbReference type="EMBL" id="KAK2575965.1"/>
    </source>
</evidence>
<keyword evidence="2" id="KW-0808">Transferase</keyword>
<dbReference type="Pfam" id="PF01553">
    <property type="entry name" value="Acyltransferase"/>
    <property type="match status" value="1"/>
</dbReference>
<name>A0AAD9RAN3_9HYME</name>
<evidence type="ECO:0000256" key="2">
    <source>
        <dbReference type="ARBA" id="ARBA00022679"/>
    </source>
</evidence>
<reference evidence="6" key="1">
    <citation type="submission" date="2021-08" db="EMBL/GenBank/DDBJ databases">
        <authorList>
            <person name="Misof B."/>
            <person name="Oliver O."/>
            <person name="Podsiadlowski L."/>
            <person name="Donath A."/>
            <person name="Peters R."/>
            <person name="Mayer C."/>
            <person name="Rust J."/>
            <person name="Gunkel S."/>
            <person name="Lesny P."/>
            <person name="Martin S."/>
            <person name="Oeyen J.P."/>
            <person name="Petersen M."/>
            <person name="Panagiotis P."/>
            <person name="Wilbrandt J."/>
            <person name="Tanja T."/>
        </authorList>
    </citation>
    <scope>NUCLEOTIDE SEQUENCE</scope>
    <source>
        <strain evidence="6">GBR_01_08_01A</strain>
        <tissue evidence="6">Thorax + abdomen</tissue>
    </source>
</reference>
<comment type="caution">
    <text evidence="6">The sequence shown here is derived from an EMBL/GenBank/DDBJ whole genome shotgun (WGS) entry which is preliminary data.</text>
</comment>
<accession>A0AAD9RAN3</accession>
<organism evidence="6 7">
    <name type="scientific">Odynerus spinipes</name>
    <dbReference type="NCBI Taxonomy" id="1348599"/>
    <lineage>
        <taxon>Eukaryota</taxon>
        <taxon>Metazoa</taxon>
        <taxon>Ecdysozoa</taxon>
        <taxon>Arthropoda</taxon>
        <taxon>Hexapoda</taxon>
        <taxon>Insecta</taxon>
        <taxon>Pterygota</taxon>
        <taxon>Neoptera</taxon>
        <taxon>Endopterygota</taxon>
        <taxon>Hymenoptera</taxon>
        <taxon>Apocrita</taxon>
        <taxon>Aculeata</taxon>
        <taxon>Vespoidea</taxon>
        <taxon>Vespidae</taxon>
        <taxon>Eumeninae</taxon>
        <taxon>Odynerus</taxon>
    </lineage>
</organism>
<dbReference type="GO" id="GO:0012505">
    <property type="term" value="C:endomembrane system"/>
    <property type="evidence" value="ECO:0007669"/>
    <property type="project" value="TreeGrafter"/>
</dbReference>
<dbReference type="GO" id="GO:0003841">
    <property type="term" value="F:1-acylglycerol-3-phosphate O-acyltransferase activity"/>
    <property type="evidence" value="ECO:0007669"/>
    <property type="project" value="TreeGrafter"/>
</dbReference>
<evidence type="ECO:0000259" key="5">
    <source>
        <dbReference type="SMART" id="SM00563"/>
    </source>
</evidence>
<dbReference type="CDD" id="cd07990">
    <property type="entry name" value="LPLAT_LCLAT1-like"/>
    <property type="match status" value="1"/>
</dbReference>
<gene>
    <name evidence="6" type="ORF">KPH14_007326</name>
</gene>
<reference evidence="6" key="2">
    <citation type="journal article" date="2023" name="Commun. Biol.">
        <title>Intrasexual cuticular hydrocarbon dimorphism in a wasp sheds light on hydrocarbon biosynthesis genes in Hymenoptera.</title>
        <authorList>
            <person name="Moris V.C."/>
            <person name="Podsiadlowski L."/>
            <person name="Martin S."/>
            <person name="Oeyen J.P."/>
            <person name="Donath A."/>
            <person name="Petersen M."/>
            <person name="Wilbrandt J."/>
            <person name="Misof B."/>
            <person name="Liedtke D."/>
            <person name="Thamm M."/>
            <person name="Scheiner R."/>
            <person name="Schmitt T."/>
            <person name="Niehuis O."/>
        </authorList>
    </citation>
    <scope>NUCLEOTIDE SEQUENCE</scope>
    <source>
        <strain evidence="6">GBR_01_08_01A</strain>
    </source>
</reference>
<evidence type="ECO:0000313" key="7">
    <source>
        <dbReference type="Proteomes" id="UP001258017"/>
    </source>
</evidence>
<dbReference type="PANTHER" id="PTHR10983:SF24">
    <property type="entry name" value="1-ACYLGLYCEROL-3-PHOSPHATE O-ACYLTRANSFERASE 3, ISOFORM E-RELATED"/>
    <property type="match status" value="1"/>
</dbReference>
<comment type="similarity">
    <text evidence="1">Belongs to the 1-acyl-sn-glycerol-3-phosphate acyltransferase family.</text>
</comment>
<dbReference type="Proteomes" id="UP001258017">
    <property type="component" value="Unassembled WGS sequence"/>
</dbReference>
<dbReference type="Pfam" id="PF16076">
    <property type="entry name" value="Acyltransf_C"/>
    <property type="match status" value="1"/>
</dbReference>